<evidence type="ECO:0000313" key="3">
    <source>
        <dbReference type="EMBL" id="QWT83568.1"/>
    </source>
</evidence>
<evidence type="ECO:0000259" key="2">
    <source>
        <dbReference type="Pfam" id="PF11757"/>
    </source>
</evidence>
<feature type="domain" description="Suppressor of RNA silencing P21-like N-terminal" evidence="2">
    <location>
        <begin position="1"/>
        <end position="93"/>
    </location>
</feature>
<evidence type="ECO:0000259" key="1">
    <source>
        <dbReference type="Pfam" id="PF11479"/>
    </source>
</evidence>
<dbReference type="EMBL" id="MT701720">
    <property type="protein sequence ID" value="QWT83568.1"/>
    <property type="molecule type" value="Genomic_RNA"/>
</dbReference>
<proteinExistence type="predicted"/>
<reference evidence="3" key="1">
    <citation type="submission" date="2020-07" db="EMBL/GenBank/DDBJ databases">
        <authorList>
            <person name="Knierim D."/>
            <person name="Margaria P."/>
            <person name="Menzel W."/>
            <person name="Winter S."/>
        </authorList>
    </citation>
    <scope>NUCLEOTIDE SEQUENCE</scope>
    <source>
        <strain evidence="3">DSMZ PV-1237</strain>
    </source>
</reference>
<accession>A0A8F2FBI0</accession>
<dbReference type="Pfam" id="PF11479">
    <property type="entry name" value="Suppressor_P21"/>
    <property type="match status" value="1"/>
</dbReference>
<dbReference type="InterPro" id="IPR021575">
    <property type="entry name" value="Suppressor_P21_C"/>
</dbReference>
<sequence length="177" mass="20628">MKFFFNDGETSRAISRSESLLRRVKELGTNSPQSEVSECINEFNELARFNHLLVTVEHREWMEKHPKQSSELRTPSRLGEMLKEIRAFLKVRVVTPMHKETASETLNAFLEEYCRIAGITREDALREKMRKVRSTVLFHHSELLKFEVTENMFSFTELLKLNLSLRVISSQILGIAV</sequence>
<dbReference type="InterPro" id="IPR021742">
    <property type="entry name" value="RSS_P20_N"/>
</dbReference>
<gene>
    <name evidence="3" type="primary">p21</name>
</gene>
<dbReference type="Gene3D" id="1.20.58.1200">
    <property type="entry name" value="RNA silencing suppressor P21, N-terminal domain"/>
    <property type="match status" value="1"/>
</dbReference>
<name>A0A8F2FBI0_9CLOS</name>
<dbReference type="Gene3D" id="1.10.1200.170">
    <property type="entry name" value="RNA silencing suppressor P21, C-terminal domain"/>
    <property type="match status" value="1"/>
</dbReference>
<protein>
    <submittedName>
        <fullName evidence="3">21 kDa protein</fullName>
    </submittedName>
</protein>
<feature type="domain" description="RNA silencing suppressor P21 C-terminal" evidence="1">
    <location>
        <begin position="95"/>
        <end position="174"/>
    </location>
</feature>
<dbReference type="Pfam" id="PF11757">
    <property type="entry name" value="RSS_P20"/>
    <property type="match status" value="1"/>
</dbReference>
<organism evidence="3">
    <name type="scientific">Beet yellows virus</name>
    <dbReference type="NCBI Taxonomy" id="12161"/>
    <lineage>
        <taxon>Viruses</taxon>
        <taxon>Riboviria</taxon>
        <taxon>Orthornavirae</taxon>
        <taxon>Kitrinoviricota</taxon>
        <taxon>Alsuviricetes</taxon>
        <taxon>Martellivirales</taxon>
        <taxon>Closteroviridae</taxon>
        <taxon>Closterovirus</taxon>
        <taxon>Closterovirus flavibetae</taxon>
    </lineage>
</organism>